<dbReference type="Proteomes" id="UP000707451">
    <property type="component" value="Unassembled WGS sequence"/>
</dbReference>
<evidence type="ECO:0000313" key="2">
    <source>
        <dbReference type="EMBL" id="KAG9061331.1"/>
    </source>
</evidence>
<proteinExistence type="predicted"/>
<feature type="compositionally biased region" description="Polar residues" evidence="1">
    <location>
        <begin position="9"/>
        <end position="35"/>
    </location>
</feature>
<organism evidence="2 3">
    <name type="scientific">Linnemannia hyalina</name>
    <dbReference type="NCBI Taxonomy" id="64524"/>
    <lineage>
        <taxon>Eukaryota</taxon>
        <taxon>Fungi</taxon>
        <taxon>Fungi incertae sedis</taxon>
        <taxon>Mucoromycota</taxon>
        <taxon>Mortierellomycotina</taxon>
        <taxon>Mortierellomycetes</taxon>
        <taxon>Mortierellales</taxon>
        <taxon>Mortierellaceae</taxon>
        <taxon>Linnemannia</taxon>
    </lineage>
</organism>
<feature type="region of interest" description="Disordered" evidence="1">
    <location>
        <begin position="123"/>
        <end position="188"/>
    </location>
</feature>
<feature type="compositionally biased region" description="Polar residues" evidence="1">
    <location>
        <begin position="167"/>
        <end position="183"/>
    </location>
</feature>
<evidence type="ECO:0000313" key="3">
    <source>
        <dbReference type="Proteomes" id="UP000707451"/>
    </source>
</evidence>
<accession>A0A9P8BN11</accession>
<protein>
    <submittedName>
        <fullName evidence="2">Uncharacterized protein</fullName>
    </submittedName>
</protein>
<keyword evidence="3" id="KW-1185">Reference proteome</keyword>
<dbReference type="EMBL" id="JAHRHY010000024">
    <property type="protein sequence ID" value="KAG9061331.1"/>
    <property type="molecule type" value="Genomic_DNA"/>
</dbReference>
<feature type="region of interest" description="Disordered" evidence="1">
    <location>
        <begin position="1"/>
        <end position="54"/>
    </location>
</feature>
<feature type="compositionally biased region" description="Polar residues" evidence="1">
    <location>
        <begin position="298"/>
        <end position="308"/>
    </location>
</feature>
<comment type="caution">
    <text evidence="2">The sequence shown here is derived from an EMBL/GenBank/DDBJ whole genome shotgun (WGS) entry which is preliminary data.</text>
</comment>
<feature type="region of interest" description="Disordered" evidence="1">
    <location>
        <begin position="271"/>
        <end position="308"/>
    </location>
</feature>
<evidence type="ECO:0000256" key="1">
    <source>
        <dbReference type="SAM" id="MobiDB-lite"/>
    </source>
</evidence>
<name>A0A9P8BN11_9FUNG</name>
<dbReference type="AlphaFoldDB" id="A0A9P8BN11"/>
<reference evidence="2" key="1">
    <citation type="submission" date="2021-06" db="EMBL/GenBank/DDBJ databases">
        <title>Genome Sequence of Mortierella hyaline Strain SCG-10, a Cold-Adapted, Nitrate-Reducing Fungus Isolated from Soil in Minnesota, USA.</title>
        <authorList>
            <person name="Aldossari N."/>
        </authorList>
    </citation>
    <scope>NUCLEOTIDE SEQUENCE</scope>
    <source>
        <strain evidence="2">SCG-10</strain>
    </source>
</reference>
<sequence length="575" mass="63982">MAPRRKQAQETQTNPAESGSGSVQLPSSVSASVNSRAPIQPRDPPCRPPEAEPIFEKGVQEQLSMATGTITATTAVNDDSNDNSYDDDSNIYYSEGGDGVQSLAFTAERRAAIARLAMQAEEYDDEGKDGGPSPRLHRKWTSDKAKQPIYRLSSERRKIPRARRSMRQYSSLDPNPSRLSSALTPREQLKPRPTEAQYMKHMLRWKRYCTAHLDGDVTVTTASVLDYMETEVFTDTVIKTFKTFHRTAARLRYGWSWNGGHCFGSVGMDVNGSGEGDGGPDDESDVDMGNGGPAVIQGPTSKHGQRRTTNGTLIPRVALTGSIIDQDNVLLNAPVDGKGRKMIEIFPVCGTTETASKAMAFLWKLQRERTCLFANNEPSSRDKGLTRKAYRKYRERLVVSEEFKGSTRQAREPYTERQLITMLAYVASASAPSFSTRAWRETEEPLRHLNTILHIREHICLAARHSMILRDEDLRHLNLTDVISIDRTRSVRGSKRALKGFLAFQSQLLNAIEDSRLQANIIRTYVVTDGPTLTAGIDTVGTKIDQLSHMVQGAMEIRFSQLEGVVTGVMRRLGV</sequence>
<gene>
    <name evidence="2" type="ORF">KI688_007309</name>
</gene>
<dbReference type="OrthoDB" id="10539314at2759"/>